<accession>A0A367XTX9</accession>
<dbReference type="AlphaFoldDB" id="A0A367XTX9"/>
<dbReference type="InterPro" id="IPR036514">
    <property type="entry name" value="SGNH_hydro_sf"/>
</dbReference>
<comment type="caution">
    <text evidence="3">The sequence shown here is derived from an EMBL/GenBank/DDBJ whole genome shotgun (WGS) entry which is preliminary data.</text>
</comment>
<evidence type="ECO:0000313" key="4">
    <source>
        <dbReference type="Proteomes" id="UP000253508"/>
    </source>
</evidence>
<evidence type="ECO:0000259" key="2">
    <source>
        <dbReference type="Pfam" id="PF13472"/>
    </source>
</evidence>
<reference evidence="3 4" key="1">
    <citation type="submission" date="2018-07" db="EMBL/GenBank/DDBJ databases">
        <title>Microbacterium endoborsara sp. nov., a novel actinobacterium isolated from Borszczowia aralocaspica.</title>
        <authorList>
            <person name="An D."/>
        </authorList>
    </citation>
    <scope>NUCLEOTIDE SEQUENCE [LARGE SCALE GENOMIC DNA]</scope>
    <source>
        <strain evidence="3 4">C1.15228</strain>
    </source>
</reference>
<protein>
    <submittedName>
        <fullName evidence="3">SGNH/GDSL hydrolase family protein</fullName>
    </submittedName>
</protein>
<feature type="domain" description="SGNH hydrolase-type esterase" evidence="2">
    <location>
        <begin position="58"/>
        <end position="226"/>
    </location>
</feature>
<evidence type="ECO:0000256" key="1">
    <source>
        <dbReference type="SAM" id="SignalP"/>
    </source>
</evidence>
<dbReference type="RefSeq" id="WP_114118513.1">
    <property type="nucleotide sequence ID" value="NZ_BMHU01000005.1"/>
</dbReference>
<feature type="signal peptide" evidence="1">
    <location>
        <begin position="1"/>
        <end position="25"/>
    </location>
</feature>
<name>A0A367XTX9_9MICO</name>
<dbReference type="Pfam" id="PF13472">
    <property type="entry name" value="Lipase_GDSL_2"/>
    <property type="match status" value="1"/>
</dbReference>
<keyword evidence="4" id="KW-1185">Reference proteome</keyword>
<feature type="chain" id="PRO_5038639827" evidence="1">
    <location>
        <begin position="26"/>
        <end position="250"/>
    </location>
</feature>
<dbReference type="SUPFAM" id="SSF52266">
    <property type="entry name" value="SGNH hydrolase"/>
    <property type="match status" value="1"/>
</dbReference>
<dbReference type="OrthoDB" id="8215557at2"/>
<dbReference type="Proteomes" id="UP000253508">
    <property type="component" value="Unassembled WGS sequence"/>
</dbReference>
<organism evidence="3 4">
    <name type="scientific">Microbacterium sorbitolivorans</name>
    <dbReference type="NCBI Taxonomy" id="1867410"/>
    <lineage>
        <taxon>Bacteria</taxon>
        <taxon>Bacillati</taxon>
        <taxon>Actinomycetota</taxon>
        <taxon>Actinomycetes</taxon>
        <taxon>Micrococcales</taxon>
        <taxon>Microbacteriaceae</taxon>
        <taxon>Microbacterium</taxon>
    </lineage>
</organism>
<dbReference type="EMBL" id="QORO01000005">
    <property type="protein sequence ID" value="RCK57075.1"/>
    <property type="molecule type" value="Genomic_DNA"/>
</dbReference>
<evidence type="ECO:0000313" key="3">
    <source>
        <dbReference type="EMBL" id="RCK57075.1"/>
    </source>
</evidence>
<gene>
    <name evidence="3" type="ORF">DTO57_12235</name>
</gene>
<sequence>MPRVIRSATALCGVVTVLGALTACASTPLSDAEATARWQVPTTASPTPTPDPVPLMLVFGDSWTYGLAATDAAHAYPHLTGEILGWDVDAIGENGSGYLHPGQNGGFYGTRVAELDPDLEPDIIVVQGSINDRGESLSALPRAAKAVWQAFEHTYPDADLVVLGPAPSVLPIEENVEKIDEALSQLAADEGLDYISPIAEGWLTDDNIGDYIDASAANHPSDAGHAYLAERLAADLSQLDLLSPFVAVEE</sequence>
<keyword evidence="1" id="KW-0732">Signal</keyword>
<dbReference type="InterPro" id="IPR013830">
    <property type="entry name" value="SGNH_hydro"/>
</dbReference>
<dbReference type="PROSITE" id="PS51257">
    <property type="entry name" value="PROKAR_LIPOPROTEIN"/>
    <property type="match status" value="1"/>
</dbReference>
<keyword evidence="3" id="KW-0378">Hydrolase</keyword>
<dbReference type="CDD" id="cd00229">
    <property type="entry name" value="SGNH_hydrolase"/>
    <property type="match status" value="1"/>
</dbReference>
<dbReference type="Gene3D" id="3.40.50.1110">
    <property type="entry name" value="SGNH hydrolase"/>
    <property type="match status" value="1"/>
</dbReference>
<proteinExistence type="predicted"/>
<dbReference type="GO" id="GO:0016787">
    <property type="term" value="F:hydrolase activity"/>
    <property type="evidence" value="ECO:0007669"/>
    <property type="project" value="UniProtKB-KW"/>
</dbReference>